<evidence type="ECO:0000313" key="2">
    <source>
        <dbReference type="Proteomes" id="UP001060012"/>
    </source>
</evidence>
<dbReference type="EMBL" id="CP100595">
    <property type="protein sequence ID" value="UTJ05766.1"/>
    <property type="molecule type" value="Genomic_DNA"/>
</dbReference>
<gene>
    <name evidence="1" type="ORF">NJU99_10940</name>
</gene>
<sequence>MKKSIVLLVSLLFITAISALILKNLDDTNEYISEQNYKLNKAQLLMMVKNAQTEASKFIKKYPDDLPPLEGIPFSIKDIDLQLSLVEYDKYDLNLLKEKDKKKYEHIQEFFWDNSVDGFENLQYLLKGAPKLQNSKQVDDIIITFIEQTYSDDILKIKDRLGFLSSSNEGKLYELKIKVMYLKEILKGYYILDKEGKVKYFELSFK</sequence>
<dbReference type="Proteomes" id="UP001060012">
    <property type="component" value="Chromosome"/>
</dbReference>
<protein>
    <submittedName>
        <fullName evidence="1">Uncharacterized protein</fullName>
    </submittedName>
</protein>
<organism evidence="1 2">
    <name type="scientific">Arcobacter roscoffensis</name>
    <dbReference type="NCBI Taxonomy" id="2961520"/>
    <lineage>
        <taxon>Bacteria</taxon>
        <taxon>Pseudomonadati</taxon>
        <taxon>Campylobacterota</taxon>
        <taxon>Epsilonproteobacteria</taxon>
        <taxon>Campylobacterales</taxon>
        <taxon>Arcobacteraceae</taxon>
        <taxon>Arcobacter</taxon>
    </lineage>
</organism>
<evidence type="ECO:0000313" key="1">
    <source>
        <dbReference type="EMBL" id="UTJ05766.1"/>
    </source>
</evidence>
<keyword evidence="2" id="KW-1185">Reference proteome</keyword>
<reference evidence="1" key="1">
    <citation type="submission" date="2022-07" db="EMBL/GenBank/DDBJ databases">
        <title>Arcobacter roscoffensis sp. nov., a marine bacterium isolated from coastal seawater collected from Roscoff, France.</title>
        <authorList>
            <person name="Pascual J."/>
            <person name="Lepeaux C."/>
            <person name="Methner A."/>
            <person name="Overmann J."/>
        </authorList>
    </citation>
    <scope>NUCLEOTIDE SEQUENCE</scope>
    <source>
        <strain evidence="1">ARW1-2F2</strain>
    </source>
</reference>
<name>A0ABY5E207_9BACT</name>
<accession>A0ABY5E207</accession>
<dbReference type="RefSeq" id="WP_254575947.1">
    <property type="nucleotide sequence ID" value="NZ_CP100595.1"/>
</dbReference>
<proteinExistence type="predicted"/>